<dbReference type="InterPro" id="IPR019833">
    <property type="entry name" value="Mn/Fe_SOD_BS"/>
</dbReference>
<proteinExistence type="inferred from homology"/>
<evidence type="ECO:0000259" key="6">
    <source>
        <dbReference type="Pfam" id="PF02777"/>
    </source>
</evidence>
<dbReference type="SUPFAM" id="SSF54719">
    <property type="entry name" value="Fe,Mn superoxide dismutase (SOD), C-terminal domain"/>
    <property type="match status" value="1"/>
</dbReference>
<feature type="binding site" evidence="5">
    <location>
        <position position="170"/>
    </location>
    <ligand>
        <name>Mn(2+)</name>
        <dbReference type="ChEBI" id="CHEBI:29035"/>
    </ligand>
</feature>
<accession>A0A9J6QT92</accession>
<dbReference type="GO" id="GO:0005737">
    <property type="term" value="C:cytoplasm"/>
    <property type="evidence" value="ECO:0007669"/>
    <property type="project" value="TreeGrafter"/>
</dbReference>
<evidence type="ECO:0000313" key="8">
    <source>
        <dbReference type="Proteomes" id="UP001065549"/>
    </source>
</evidence>
<dbReference type="PRINTS" id="PR01703">
    <property type="entry name" value="MNSODISMTASE"/>
</dbReference>
<evidence type="ECO:0000313" key="7">
    <source>
        <dbReference type="EMBL" id="MCU7378748.1"/>
    </source>
</evidence>
<keyword evidence="4" id="KW-0560">Oxidoreductase</keyword>
<dbReference type="PROSITE" id="PS00088">
    <property type="entry name" value="SOD_MN"/>
    <property type="match status" value="1"/>
</dbReference>
<dbReference type="Gene3D" id="1.10.287.990">
    <property type="entry name" value="Fe,Mn superoxide dismutase (SOD) domain"/>
    <property type="match status" value="1"/>
</dbReference>
<dbReference type="PANTHER" id="PTHR43595">
    <property type="entry name" value="37S RIBOSOMAL PROTEIN S26, MITOCHONDRIAL"/>
    <property type="match status" value="1"/>
</dbReference>
<dbReference type="Proteomes" id="UP001065549">
    <property type="component" value="Unassembled WGS sequence"/>
</dbReference>
<dbReference type="EMBL" id="JAOSHN010000004">
    <property type="protein sequence ID" value="MCU7378748.1"/>
    <property type="molecule type" value="Genomic_DNA"/>
</dbReference>
<sequence length="208" mass="23789">MLDKYPFTPITMRHPYSSFVPYLDPNTMYFHYDVIYKNAVETLNQLIAANPQYGSWTLQDLILKDIRQVPAVTAQKMKFYAGSVYNHGLFFEGLDPSRATLPHGNLLKAINANYGNYENFKNLFVDAAKSVMGSGWVWLNSEGGGKLHIATTGNCSSPAIDKLMPVMALDVWEHAYYLKYPVQVDRFARNWFEVVDWGKAEARFNQKK</sequence>
<dbReference type="Pfam" id="PF02777">
    <property type="entry name" value="Sod_Fe_C"/>
    <property type="match status" value="1"/>
</dbReference>
<dbReference type="Gene3D" id="3.55.40.20">
    <property type="entry name" value="Iron/manganese superoxide dismutase, C-terminal domain"/>
    <property type="match status" value="1"/>
</dbReference>
<dbReference type="RefSeq" id="WP_148395552.1">
    <property type="nucleotide sequence ID" value="NZ_JAJAGH010000001.1"/>
</dbReference>
<reference evidence="7" key="1">
    <citation type="submission" date="2022-09" db="EMBL/GenBank/DDBJ databases">
        <title>Culturomic study of gut microbiota in children with autism spectrum disorder.</title>
        <authorList>
            <person name="Efimov B.A."/>
            <person name="Chaplin A.V."/>
            <person name="Sokolova S.R."/>
            <person name="Pikina A.P."/>
            <person name="Korzhanova M."/>
            <person name="Belova V."/>
            <person name="Korostin D."/>
        </authorList>
    </citation>
    <scope>NUCLEOTIDE SEQUENCE</scope>
    <source>
        <strain evidence="7">ASD5510</strain>
    </source>
</reference>
<dbReference type="InterPro" id="IPR036314">
    <property type="entry name" value="SOD_C_sf"/>
</dbReference>
<protein>
    <recommendedName>
        <fullName evidence="2">superoxide dismutase</fullName>
        <ecNumber evidence="2">1.15.1.1</ecNumber>
    </recommendedName>
</protein>
<keyword evidence="3 5" id="KW-0479">Metal-binding</keyword>
<feature type="domain" description="Manganese/iron superoxide dismutase C-terminal" evidence="6">
    <location>
        <begin position="102"/>
        <end position="203"/>
    </location>
</feature>
<dbReference type="EC" id="1.15.1.1" evidence="2"/>
<dbReference type="InterPro" id="IPR019832">
    <property type="entry name" value="Mn/Fe_SOD_C"/>
</dbReference>
<gene>
    <name evidence="7" type="ORF">OBO34_10320</name>
</gene>
<dbReference type="InterPro" id="IPR001189">
    <property type="entry name" value="Mn/Fe_SOD"/>
</dbReference>
<feature type="binding site" evidence="5">
    <location>
        <position position="87"/>
    </location>
    <ligand>
        <name>Mn(2+)</name>
        <dbReference type="ChEBI" id="CHEBI:29035"/>
    </ligand>
</feature>
<dbReference type="SUPFAM" id="SSF46609">
    <property type="entry name" value="Fe,Mn superoxide dismutase (SOD), N-terminal domain"/>
    <property type="match status" value="1"/>
</dbReference>
<evidence type="ECO:0000256" key="2">
    <source>
        <dbReference type="ARBA" id="ARBA00012682"/>
    </source>
</evidence>
<feature type="binding site" evidence="5">
    <location>
        <position position="31"/>
    </location>
    <ligand>
        <name>Mn(2+)</name>
        <dbReference type="ChEBI" id="CHEBI:29035"/>
    </ligand>
</feature>
<dbReference type="GO" id="GO:0046872">
    <property type="term" value="F:metal ion binding"/>
    <property type="evidence" value="ECO:0007669"/>
    <property type="project" value="UniProtKB-KW"/>
</dbReference>
<organism evidence="7 8">
    <name type="scientific">Hominibacterium faecale</name>
    <dbReference type="NCBI Taxonomy" id="2839743"/>
    <lineage>
        <taxon>Bacteria</taxon>
        <taxon>Bacillati</taxon>
        <taxon>Bacillota</taxon>
        <taxon>Clostridia</taxon>
        <taxon>Peptostreptococcales</taxon>
        <taxon>Anaerovoracaceae</taxon>
        <taxon>Hominibacterium</taxon>
    </lineage>
</organism>
<evidence type="ECO:0000256" key="1">
    <source>
        <dbReference type="ARBA" id="ARBA00008714"/>
    </source>
</evidence>
<feature type="binding site" evidence="5">
    <location>
        <position position="174"/>
    </location>
    <ligand>
        <name>Mn(2+)</name>
        <dbReference type="ChEBI" id="CHEBI:29035"/>
    </ligand>
</feature>
<comment type="similarity">
    <text evidence="1">Belongs to the iron/manganese superoxide dismutase family.</text>
</comment>
<dbReference type="InterPro" id="IPR036324">
    <property type="entry name" value="Mn/Fe_SOD_N_sf"/>
</dbReference>
<dbReference type="PIRSF" id="PIRSF000349">
    <property type="entry name" value="SODismutase"/>
    <property type="match status" value="1"/>
</dbReference>
<comment type="caution">
    <text evidence="7">The sequence shown here is derived from an EMBL/GenBank/DDBJ whole genome shotgun (WGS) entry which is preliminary data.</text>
</comment>
<dbReference type="AlphaFoldDB" id="A0A9J6QT92"/>
<dbReference type="GO" id="GO:0004784">
    <property type="term" value="F:superoxide dismutase activity"/>
    <property type="evidence" value="ECO:0007669"/>
    <property type="project" value="UniProtKB-EC"/>
</dbReference>
<evidence type="ECO:0000256" key="5">
    <source>
        <dbReference type="PIRSR" id="PIRSR000349-1"/>
    </source>
</evidence>
<evidence type="ECO:0000256" key="3">
    <source>
        <dbReference type="ARBA" id="ARBA00022723"/>
    </source>
</evidence>
<name>A0A9J6QT92_9FIRM</name>
<dbReference type="PANTHER" id="PTHR43595:SF2">
    <property type="entry name" value="SMALL RIBOSOMAL SUBUNIT PROTEIN MS42"/>
    <property type="match status" value="1"/>
</dbReference>
<keyword evidence="8" id="KW-1185">Reference proteome</keyword>
<evidence type="ECO:0000256" key="4">
    <source>
        <dbReference type="ARBA" id="ARBA00023002"/>
    </source>
</evidence>